<name>A0ABW2ALW2_9MICO</name>
<proteinExistence type="predicted"/>
<gene>
    <name evidence="1" type="ORF">ACFQDH_21920</name>
</gene>
<sequence>MGLPGVVVANKDGRKLAFDTKLPVYDPPITDGGVAQSDWPVAGRLLSIKELIGIFPDATKIGFTPDGPTKLVITPSLKGDSNSDSHTQNTITLSITSVGTEDSVLTAYDSKRSSDRTVYTDAGGKPQSAHTYYKDGSFRTQRLSIEPGDGGSPTYSTVVGNGRTAMQLKLTFDGFYSLDVDGFDSGQVMQQQVMPLILQLLAARM</sequence>
<reference evidence="2" key="1">
    <citation type="journal article" date="2019" name="Int. J. Syst. Evol. Microbiol.">
        <title>The Global Catalogue of Microorganisms (GCM) 10K type strain sequencing project: providing services to taxonomists for standard genome sequencing and annotation.</title>
        <authorList>
            <consortium name="The Broad Institute Genomics Platform"/>
            <consortium name="The Broad Institute Genome Sequencing Center for Infectious Disease"/>
            <person name="Wu L."/>
            <person name="Ma J."/>
        </authorList>
    </citation>
    <scope>NUCLEOTIDE SEQUENCE [LARGE SCALE GENOMIC DNA]</scope>
    <source>
        <strain evidence="2">CCUG 58127</strain>
    </source>
</reference>
<evidence type="ECO:0000313" key="1">
    <source>
        <dbReference type="EMBL" id="MFC6707817.1"/>
    </source>
</evidence>
<accession>A0ABW2ALW2</accession>
<protein>
    <submittedName>
        <fullName evidence="1">Uncharacterized protein</fullName>
    </submittedName>
</protein>
<evidence type="ECO:0000313" key="2">
    <source>
        <dbReference type="Proteomes" id="UP001596298"/>
    </source>
</evidence>
<keyword evidence="2" id="KW-1185">Reference proteome</keyword>
<dbReference type="Proteomes" id="UP001596298">
    <property type="component" value="Unassembled WGS sequence"/>
</dbReference>
<comment type="caution">
    <text evidence="1">The sequence shown here is derived from an EMBL/GenBank/DDBJ whole genome shotgun (WGS) entry which is preliminary data.</text>
</comment>
<dbReference type="RefSeq" id="WP_382404478.1">
    <property type="nucleotide sequence ID" value="NZ_JBHSWH010000001.1"/>
</dbReference>
<dbReference type="EMBL" id="JBHSWH010000001">
    <property type="protein sequence ID" value="MFC6707817.1"/>
    <property type="molecule type" value="Genomic_DNA"/>
</dbReference>
<organism evidence="1 2">
    <name type="scientific">Flexivirga alba</name>
    <dbReference type="NCBI Taxonomy" id="702742"/>
    <lineage>
        <taxon>Bacteria</taxon>
        <taxon>Bacillati</taxon>
        <taxon>Actinomycetota</taxon>
        <taxon>Actinomycetes</taxon>
        <taxon>Micrococcales</taxon>
        <taxon>Dermacoccaceae</taxon>
        <taxon>Flexivirga</taxon>
    </lineage>
</organism>